<dbReference type="EMBL" id="GECZ01003794">
    <property type="protein sequence ID" value="JAS65975.1"/>
    <property type="molecule type" value="Transcribed_RNA"/>
</dbReference>
<dbReference type="AlphaFoldDB" id="A0A1B6GUA5"/>
<protein>
    <submittedName>
        <fullName evidence="2">Uncharacterized protein</fullName>
    </submittedName>
</protein>
<gene>
    <name evidence="2" type="ORF">g.3030</name>
</gene>
<feature type="coiled-coil region" evidence="1">
    <location>
        <begin position="135"/>
        <end position="168"/>
    </location>
</feature>
<keyword evidence="1" id="KW-0175">Coiled coil</keyword>
<feature type="non-terminal residue" evidence="2">
    <location>
        <position position="1"/>
    </location>
</feature>
<reference evidence="2" key="1">
    <citation type="submission" date="2015-11" db="EMBL/GenBank/DDBJ databases">
        <title>De novo transcriptome assembly of four potential Pierce s Disease insect vectors from Arizona vineyards.</title>
        <authorList>
            <person name="Tassone E.E."/>
        </authorList>
    </citation>
    <scope>NUCLEOTIDE SEQUENCE</scope>
</reference>
<evidence type="ECO:0000256" key="1">
    <source>
        <dbReference type="SAM" id="Coils"/>
    </source>
</evidence>
<proteinExistence type="predicted"/>
<name>A0A1B6GUA5_9HEMI</name>
<evidence type="ECO:0000313" key="2">
    <source>
        <dbReference type="EMBL" id="JAS65975.1"/>
    </source>
</evidence>
<accession>A0A1B6GUA5</accession>
<organism evidence="2">
    <name type="scientific">Cuerna arida</name>
    <dbReference type="NCBI Taxonomy" id="1464854"/>
    <lineage>
        <taxon>Eukaryota</taxon>
        <taxon>Metazoa</taxon>
        <taxon>Ecdysozoa</taxon>
        <taxon>Arthropoda</taxon>
        <taxon>Hexapoda</taxon>
        <taxon>Insecta</taxon>
        <taxon>Pterygota</taxon>
        <taxon>Neoptera</taxon>
        <taxon>Paraneoptera</taxon>
        <taxon>Hemiptera</taxon>
        <taxon>Auchenorrhyncha</taxon>
        <taxon>Membracoidea</taxon>
        <taxon>Cicadellidae</taxon>
        <taxon>Cicadellinae</taxon>
        <taxon>Proconiini</taxon>
        <taxon>Cuerna</taxon>
    </lineage>
</organism>
<sequence length="180" mass="20908">VLFTQLIVSCWCGKPIDYTPLLKYLDDDIVRDLIDPIEGRGHILLENVETYNSRLGDCRDMVQQNVFEAYVKAVELQKIGGPQFLKANMDKELLKKVYNWSDEDLENLEKHFESTKLVWKEVEGEFKSAEAVFKIIQEKEAKERAEQAAQEKERVERLRKAEEEFSKKVTVNIGTEQPPS</sequence>